<accession>A0A8H9ITB9</accession>
<evidence type="ECO:0000256" key="3">
    <source>
        <dbReference type="ARBA" id="ARBA00022737"/>
    </source>
</evidence>
<evidence type="ECO:0000313" key="7">
    <source>
        <dbReference type="EMBL" id="GHF44941.1"/>
    </source>
</evidence>
<dbReference type="InterPro" id="IPR051476">
    <property type="entry name" value="Bac_ResReg_Asp_Phosphatase"/>
</dbReference>
<organism evidence="7 8">
    <name type="scientific">Amycolatopsis bartoniae</name>
    <dbReference type="NCBI Taxonomy" id="941986"/>
    <lineage>
        <taxon>Bacteria</taxon>
        <taxon>Bacillati</taxon>
        <taxon>Actinomycetota</taxon>
        <taxon>Actinomycetes</taxon>
        <taxon>Pseudonocardiales</taxon>
        <taxon>Pseudonocardiaceae</taxon>
        <taxon>Amycolatopsis</taxon>
    </lineage>
</organism>
<reference evidence="7" key="2">
    <citation type="submission" date="2020-09" db="EMBL/GenBank/DDBJ databases">
        <authorList>
            <person name="Sun Q."/>
            <person name="Zhou Y."/>
        </authorList>
    </citation>
    <scope>NUCLEOTIDE SEQUENCE</scope>
    <source>
        <strain evidence="7">CGMCC 4.7679</strain>
    </source>
</reference>
<evidence type="ECO:0000256" key="4">
    <source>
        <dbReference type="ARBA" id="ARBA00022803"/>
    </source>
</evidence>
<keyword evidence="3" id="KW-0677">Repeat</keyword>
<dbReference type="Pfam" id="PF13181">
    <property type="entry name" value="TPR_8"/>
    <property type="match status" value="1"/>
</dbReference>
<keyword evidence="8" id="KW-1185">Reference proteome</keyword>
<dbReference type="Pfam" id="PF13424">
    <property type="entry name" value="TPR_12"/>
    <property type="match status" value="1"/>
</dbReference>
<dbReference type="EMBL" id="BNAV01000002">
    <property type="protein sequence ID" value="GHF44941.1"/>
    <property type="molecule type" value="Genomic_DNA"/>
</dbReference>
<evidence type="ECO:0000256" key="1">
    <source>
        <dbReference type="ARBA" id="ARBA00004496"/>
    </source>
</evidence>
<dbReference type="PROSITE" id="PS50005">
    <property type="entry name" value="TPR"/>
    <property type="match status" value="1"/>
</dbReference>
<dbReference type="GO" id="GO:0005737">
    <property type="term" value="C:cytoplasm"/>
    <property type="evidence" value="ECO:0007669"/>
    <property type="project" value="UniProtKB-SubCell"/>
</dbReference>
<protein>
    <recommendedName>
        <fullName evidence="9">Tetratricopeptide repeat protein</fullName>
    </recommendedName>
</protein>
<dbReference type="SMART" id="SM00028">
    <property type="entry name" value="TPR"/>
    <property type="match status" value="5"/>
</dbReference>
<dbReference type="Gene3D" id="3.40.50.300">
    <property type="entry name" value="P-loop containing nucleotide triphosphate hydrolases"/>
    <property type="match status" value="1"/>
</dbReference>
<dbReference type="AlphaFoldDB" id="A0A8H9ITB9"/>
<dbReference type="Pfam" id="PF07719">
    <property type="entry name" value="TPR_2"/>
    <property type="match status" value="1"/>
</dbReference>
<evidence type="ECO:0000256" key="2">
    <source>
        <dbReference type="ARBA" id="ARBA00022490"/>
    </source>
</evidence>
<comment type="similarity">
    <text evidence="5">Belongs to the Rap family.</text>
</comment>
<name>A0A8H9ITB9_9PSEU</name>
<dbReference type="PANTHER" id="PTHR46630:SF1">
    <property type="entry name" value="TETRATRICOPEPTIDE REPEAT PROTEIN 29"/>
    <property type="match status" value="1"/>
</dbReference>
<evidence type="ECO:0000256" key="6">
    <source>
        <dbReference type="PROSITE-ProRule" id="PRU00339"/>
    </source>
</evidence>
<dbReference type="InterPro" id="IPR027417">
    <property type="entry name" value="P-loop_NTPase"/>
</dbReference>
<gene>
    <name evidence="7" type="ORF">GCM10017566_17440</name>
</gene>
<reference evidence="7" key="1">
    <citation type="journal article" date="2014" name="Int. J. Syst. Evol. Microbiol.">
        <title>Complete genome sequence of Corynebacterium casei LMG S-19264T (=DSM 44701T), isolated from a smear-ripened cheese.</title>
        <authorList>
            <consortium name="US DOE Joint Genome Institute (JGI-PGF)"/>
            <person name="Walter F."/>
            <person name="Albersmeier A."/>
            <person name="Kalinowski J."/>
            <person name="Ruckert C."/>
        </authorList>
    </citation>
    <scope>NUCLEOTIDE SEQUENCE</scope>
    <source>
        <strain evidence="7">CGMCC 4.7679</strain>
    </source>
</reference>
<keyword evidence="4 6" id="KW-0802">TPR repeat</keyword>
<comment type="caution">
    <text evidence="7">The sequence shown here is derived from an EMBL/GenBank/DDBJ whole genome shotgun (WGS) entry which is preliminary data.</text>
</comment>
<dbReference type="SUPFAM" id="SSF48452">
    <property type="entry name" value="TPR-like"/>
    <property type="match status" value="2"/>
</dbReference>
<proteinExistence type="inferred from homology"/>
<dbReference type="PANTHER" id="PTHR46630">
    <property type="entry name" value="TETRATRICOPEPTIDE REPEAT PROTEIN 29"/>
    <property type="match status" value="1"/>
</dbReference>
<dbReference type="Proteomes" id="UP000658656">
    <property type="component" value="Unassembled WGS sequence"/>
</dbReference>
<dbReference type="Gene3D" id="1.25.40.10">
    <property type="entry name" value="Tetratricopeptide repeat domain"/>
    <property type="match status" value="1"/>
</dbReference>
<keyword evidence="2" id="KW-0963">Cytoplasm</keyword>
<dbReference type="InterPro" id="IPR011990">
    <property type="entry name" value="TPR-like_helical_dom_sf"/>
</dbReference>
<sequence length="575" mass="63829">MRRRLDKALGQARFVVLAGRAGADKTVTTLRWLSEARRRFPDGCLHADLNGVRSQEQIEAILTAWLHRLKVPVPLFPSELRASLEAAVRGRQLLVVLENAQEKAQVSALLTESVEAVLITCREVGDLAALDGVHVVDIEPLAVCAARKVLARVARETQVAEFEAGLRRSDEHRIARLLGVQPLAALDLATVAALSDVDLNRAGEVVRALERSGLVSIRTKIEIRKACREYAAWLATEDERREARDRLLGCATTITAAAGDALAPAWAGEAMHREVDVPLPFAPGDGAAAGVWFEETLDPLLNLLNRPEYQASEAWRLLVHSVPFLYLKRPRGKYLGFAHRALKIAEAAGDRVGIVRCRHVVAWILHELGRDREAIEYLRLSVALYEDIDDDRGYAWTQHALGESLAAVGQYAEAIECFERALRHFRAPEWPFGIAIVSATMAMALEKEGRIPEAFDAANEALDIAPGTGNHSLEGRTHHHLGKLYQRERNHEKALFHYGLALELRRERREELGQAESLYRLAEINACLGAREQAKELLEEALGLYQQLNDPRAVDVQVALMKLDLTSEPLSDQGF</sequence>
<feature type="repeat" description="TPR" evidence="6">
    <location>
        <begin position="475"/>
        <end position="508"/>
    </location>
</feature>
<comment type="subcellular location">
    <subcellularLocation>
        <location evidence="1">Cytoplasm</location>
    </subcellularLocation>
</comment>
<dbReference type="RefSeq" id="WP_183176526.1">
    <property type="nucleotide sequence ID" value="NZ_BNAV01000002.1"/>
</dbReference>
<dbReference type="InterPro" id="IPR013105">
    <property type="entry name" value="TPR_2"/>
</dbReference>
<evidence type="ECO:0000313" key="8">
    <source>
        <dbReference type="Proteomes" id="UP000658656"/>
    </source>
</evidence>
<dbReference type="InterPro" id="IPR019734">
    <property type="entry name" value="TPR_rpt"/>
</dbReference>
<evidence type="ECO:0008006" key="9">
    <source>
        <dbReference type="Google" id="ProtNLM"/>
    </source>
</evidence>
<evidence type="ECO:0000256" key="5">
    <source>
        <dbReference type="ARBA" id="ARBA00038253"/>
    </source>
</evidence>